<accession>A0A7X8YIE4</accession>
<protein>
    <recommendedName>
        <fullName evidence="4">Dystroglycan-type cadherin-like protein</fullName>
    </recommendedName>
</protein>
<dbReference type="Gene3D" id="2.60.120.200">
    <property type="match status" value="1"/>
</dbReference>
<organism evidence="2 3">
    <name type="scientific">Vibrio agarilyticus</name>
    <dbReference type="NCBI Taxonomy" id="2726741"/>
    <lineage>
        <taxon>Bacteria</taxon>
        <taxon>Pseudomonadati</taxon>
        <taxon>Pseudomonadota</taxon>
        <taxon>Gammaproteobacteria</taxon>
        <taxon>Vibrionales</taxon>
        <taxon>Vibrionaceae</taxon>
        <taxon>Vibrio</taxon>
    </lineage>
</organism>
<feature type="region of interest" description="Disordered" evidence="1">
    <location>
        <begin position="375"/>
        <end position="396"/>
    </location>
</feature>
<proteinExistence type="predicted"/>
<reference evidence="2 3" key="1">
    <citation type="submission" date="2020-04" db="EMBL/GenBank/DDBJ databases">
        <title>Vibrio sp. SM6, a novel species isolated from seawater.</title>
        <authorList>
            <person name="Wang X."/>
        </authorList>
    </citation>
    <scope>NUCLEOTIDE SEQUENCE [LARGE SCALE GENOMIC DNA]</scope>
    <source>
        <strain evidence="2 3">SM6</strain>
    </source>
</reference>
<evidence type="ECO:0000313" key="3">
    <source>
        <dbReference type="Proteomes" id="UP000535589"/>
    </source>
</evidence>
<evidence type="ECO:0008006" key="4">
    <source>
        <dbReference type="Google" id="ProtNLM"/>
    </source>
</evidence>
<gene>
    <name evidence="2" type="ORF">HGP28_17380</name>
</gene>
<name>A0A7X8YIE4_9VIBR</name>
<evidence type="ECO:0000313" key="2">
    <source>
        <dbReference type="EMBL" id="NLS14634.1"/>
    </source>
</evidence>
<sequence length="586" mass="62950">MNISKVAAAVALSTGLLFGCDGYTLPSEDPTPQLPDEPSSLLEGGYWQIAQQASPTTMSAADLPNVYVFDNGTQRYYYDDKTPGVYEVKTATYEENLDAETLKFTFYDSDLNGIELDDHYSVENGAFSMPNLNVPLTGSDEADNADVKQAVIDANKDSGVNNAVNILDTLGGDGGDTGEMRLKLAEGSDVESIASGKLTVDFIYQEDADTAQDADDTGDNAYISFYAQAEKNANLHGEVIFEHNKIKYRDSDSVMQYAKDPETGEDATFTPGEELEVEANWGPETFSFSVNGVEYAKDITVADGTAVKTVALRLGDNGNTTNYEVVADNLKIYSHDTEADTLVFEDDFDSRAVGTVLTSSPYSSNGSQATVITVSGEAPTPDPEEPTDPETPAVTDDFESYTLDTTIVSPWETPNVDGSTLLAEVVLDSSISDSKILHLADLSTANKPFATREFTDGPATAGSVTIDAYFPSSNAKSTYINIGSGKNNADRYFELNQSGTSLKYEAGSVDPVLTTIVQDKWYTITLAWTEAGMITVSIDGEVLTTVDQADTGLDSSNVPSQITLYSGDNSGAANHSYFDNLKSDLF</sequence>
<keyword evidence="3" id="KW-1185">Reference proteome</keyword>
<dbReference type="Proteomes" id="UP000535589">
    <property type="component" value="Unassembled WGS sequence"/>
</dbReference>
<dbReference type="PROSITE" id="PS51257">
    <property type="entry name" value="PROKAR_LIPOPROTEIN"/>
    <property type="match status" value="1"/>
</dbReference>
<dbReference type="RefSeq" id="WP_168837730.1">
    <property type="nucleotide sequence ID" value="NZ_JABAIK010000025.1"/>
</dbReference>
<dbReference type="AlphaFoldDB" id="A0A7X8YIE4"/>
<evidence type="ECO:0000256" key="1">
    <source>
        <dbReference type="SAM" id="MobiDB-lite"/>
    </source>
</evidence>
<comment type="caution">
    <text evidence="2">The sequence shown here is derived from an EMBL/GenBank/DDBJ whole genome shotgun (WGS) entry which is preliminary data.</text>
</comment>
<dbReference type="EMBL" id="JABAIK010000025">
    <property type="protein sequence ID" value="NLS14634.1"/>
    <property type="molecule type" value="Genomic_DNA"/>
</dbReference>